<dbReference type="Proteomes" id="UP000319374">
    <property type="component" value="Chromosome"/>
</dbReference>
<organism evidence="7 8">
    <name type="scientific">Alistipes dispar</name>
    <dbReference type="NCBI Taxonomy" id="2585119"/>
    <lineage>
        <taxon>Bacteria</taxon>
        <taxon>Pseudomonadati</taxon>
        <taxon>Bacteroidota</taxon>
        <taxon>Bacteroidia</taxon>
        <taxon>Bacteroidales</taxon>
        <taxon>Rikenellaceae</taxon>
        <taxon>Alistipes</taxon>
    </lineage>
</organism>
<dbReference type="InterPro" id="IPR017896">
    <property type="entry name" value="4Fe4S_Fe-S-bd"/>
</dbReference>
<evidence type="ECO:0000313" key="7">
    <source>
        <dbReference type="EMBL" id="BBL05960.1"/>
    </source>
</evidence>
<accession>A0A4Y1WYC4</accession>
<dbReference type="Pfam" id="PF00037">
    <property type="entry name" value="Fer4"/>
    <property type="match status" value="1"/>
</dbReference>
<evidence type="ECO:0000256" key="3">
    <source>
        <dbReference type="ARBA" id="ARBA00023004"/>
    </source>
</evidence>
<feature type="domain" description="4Fe-4S ferredoxin-type" evidence="6">
    <location>
        <begin position="243"/>
        <end position="272"/>
    </location>
</feature>
<feature type="region of interest" description="Disordered" evidence="5">
    <location>
        <begin position="36"/>
        <end position="59"/>
    </location>
</feature>
<dbReference type="InterPro" id="IPR029039">
    <property type="entry name" value="Flavoprotein-like_sf"/>
</dbReference>
<dbReference type="SUPFAM" id="SSF54862">
    <property type="entry name" value="4Fe-4S ferredoxins"/>
    <property type="match status" value="1"/>
</dbReference>
<dbReference type="PANTHER" id="PTHR24960">
    <property type="entry name" value="PHOTOSYSTEM I IRON-SULFUR CENTER-RELATED"/>
    <property type="match status" value="1"/>
</dbReference>
<dbReference type="AlphaFoldDB" id="A0A4Y1WYC4"/>
<keyword evidence="3" id="KW-0408">Iron</keyword>
<protein>
    <recommendedName>
        <fullName evidence="6">4Fe-4S ferredoxin-type domain-containing protein</fullName>
    </recommendedName>
</protein>
<dbReference type="PROSITE" id="PS00198">
    <property type="entry name" value="4FE4S_FER_1"/>
    <property type="match status" value="1"/>
</dbReference>
<dbReference type="InterPro" id="IPR050157">
    <property type="entry name" value="PSI_iron-sulfur_center"/>
</dbReference>
<dbReference type="EMBL" id="AP019736">
    <property type="protein sequence ID" value="BBL05960.1"/>
    <property type="molecule type" value="Genomic_DNA"/>
</dbReference>
<name>A0A4Y1WYC4_9BACT</name>
<evidence type="ECO:0000313" key="8">
    <source>
        <dbReference type="Proteomes" id="UP000319374"/>
    </source>
</evidence>
<dbReference type="InterPro" id="IPR017900">
    <property type="entry name" value="4Fe4S_Fe_S_CS"/>
</dbReference>
<sequence length="319" mass="33391">MQPERICTLFFSPTGTSRKTATAVARGIAAPFAATADSTATDRATATADSSGSTDPANHAAEANRVAATPENGPIPVRALDLTHAAPRPETLSADTVAVFAAPVYGGRIPRTALERMEGIRGEGTPAVVIAVYGNRAFEKAAAELADFVRARGFVPVAAAAFVGEHSYSTERTPIAAGRPDGQDLAAAEAFGRAVRRKLAGQGPLPVDAARLKAPGTPLVPLLRFIRFVLAYRRRQKKHPVVLLPAGSADRCTHCGRCAAVCPTGAIARGDELRTDAARCIRCCACVKGCPVGARTFETPFAAALSRNFARRKPPVTLL</sequence>
<keyword evidence="2" id="KW-0479">Metal-binding</keyword>
<keyword evidence="8" id="KW-1185">Reference proteome</keyword>
<dbReference type="Gene3D" id="3.30.70.20">
    <property type="match status" value="2"/>
</dbReference>
<dbReference type="GO" id="GO:0051539">
    <property type="term" value="F:4 iron, 4 sulfur cluster binding"/>
    <property type="evidence" value="ECO:0007669"/>
    <property type="project" value="UniProtKB-KW"/>
</dbReference>
<dbReference type="PROSITE" id="PS51379">
    <property type="entry name" value="4FE4S_FER_2"/>
    <property type="match status" value="2"/>
</dbReference>
<dbReference type="RefSeq" id="WP_141427820.1">
    <property type="nucleotide sequence ID" value="NZ_AP019736.1"/>
</dbReference>
<evidence type="ECO:0000259" key="6">
    <source>
        <dbReference type="PROSITE" id="PS51379"/>
    </source>
</evidence>
<dbReference type="KEGG" id="ada:A5CPEGH6_05980"/>
<evidence type="ECO:0000256" key="5">
    <source>
        <dbReference type="SAM" id="MobiDB-lite"/>
    </source>
</evidence>
<dbReference type="GO" id="GO:0046872">
    <property type="term" value="F:metal ion binding"/>
    <property type="evidence" value="ECO:0007669"/>
    <property type="project" value="UniProtKB-KW"/>
</dbReference>
<dbReference type="PANTHER" id="PTHR24960:SF80">
    <property type="entry name" value="FERREDOXIN"/>
    <property type="match status" value="1"/>
</dbReference>
<keyword evidence="4" id="KW-0411">Iron-sulfur</keyword>
<evidence type="ECO:0000256" key="4">
    <source>
        <dbReference type="ARBA" id="ARBA00023014"/>
    </source>
</evidence>
<keyword evidence="1" id="KW-0004">4Fe-4S</keyword>
<dbReference type="SUPFAM" id="SSF52218">
    <property type="entry name" value="Flavoproteins"/>
    <property type="match status" value="1"/>
</dbReference>
<evidence type="ECO:0000256" key="2">
    <source>
        <dbReference type="ARBA" id="ARBA00022723"/>
    </source>
</evidence>
<feature type="domain" description="4Fe-4S ferredoxin-type" evidence="6">
    <location>
        <begin position="273"/>
        <end position="300"/>
    </location>
</feature>
<proteinExistence type="predicted"/>
<dbReference type="GeneID" id="98672572"/>
<reference evidence="8" key="1">
    <citation type="submission" date="2019-06" db="EMBL/GenBank/DDBJ databases">
        <title>Alistipes onderdonkii subsp. vulgaris subsp. nov., Alistipes dispar sp. nov. and Alistipes communis sp. nov., isolated from human faeces, and creation of Alistipes onderdonkii subsp. onderdonkii subsp. nov.</title>
        <authorList>
            <person name="Sakamoto M."/>
            <person name="Ikeyama N."/>
            <person name="Ogata Y."/>
            <person name="Suda W."/>
            <person name="Iino T."/>
            <person name="Hattori M."/>
            <person name="Ohkuma M."/>
        </authorList>
    </citation>
    <scope>NUCLEOTIDE SEQUENCE [LARGE SCALE GENOMIC DNA]</scope>
    <source>
        <strain evidence="8">5CPEGH6</strain>
    </source>
</reference>
<gene>
    <name evidence="7" type="ORF">A5CPEGH6_05980</name>
</gene>
<dbReference type="Gene3D" id="3.40.50.360">
    <property type="match status" value="1"/>
</dbReference>
<dbReference type="OrthoDB" id="9813995at2"/>
<evidence type="ECO:0000256" key="1">
    <source>
        <dbReference type="ARBA" id="ARBA00022485"/>
    </source>
</evidence>